<gene>
    <name evidence="1" type="ORF">CKO43_22320</name>
</gene>
<keyword evidence="2" id="KW-1185">Reference proteome</keyword>
<proteinExistence type="predicted"/>
<accession>A0ABS1DZG3</accession>
<dbReference type="RefSeq" id="WP_200380049.1">
    <property type="nucleotide sequence ID" value="NZ_NRRU01000126.1"/>
</dbReference>
<protein>
    <submittedName>
        <fullName evidence="1">Uncharacterized protein</fullName>
    </submittedName>
</protein>
<evidence type="ECO:0000313" key="1">
    <source>
        <dbReference type="EMBL" id="MBK1715492.1"/>
    </source>
</evidence>
<sequence>MDTEGRRRAPAFGAAVVLALLALAAWLLLPGLFFQAGGGGAYQDEAPATLPDGRVRIMLRVLVWGGGGPAAGRFDKMRLQLRSAGGGAGWHELPPEAGPEPVAGSALVFRFVVPADLIREGGGTAARLEYRFRYTFDGVAQEVPGRYSAPSAAPG</sequence>
<name>A0ABS1DZG3_RUBGE</name>
<evidence type="ECO:0000313" key="2">
    <source>
        <dbReference type="Proteomes" id="UP001041814"/>
    </source>
</evidence>
<dbReference type="EMBL" id="NRRU01000126">
    <property type="protein sequence ID" value="MBK1715492.1"/>
    <property type="molecule type" value="Genomic_DNA"/>
</dbReference>
<organism evidence="1 2">
    <name type="scientific">Rubrivivax gelatinosus</name>
    <name type="common">Rhodocyclus gelatinosus</name>
    <name type="synonym">Rhodopseudomonas gelatinosa</name>
    <dbReference type="NCBI Taxonomy" id="28068"/>
    <lineage>
        <taxon>Bacteria</taxon>
        <taxon>Pseudomonadati</taxon>
        <taxon>Pseudomonadota</taxon>
        <taxon>Betaproteobacteria</taxon>
        <taxon>Burkholderiales</taxon>
        <taxon>Sphaerotilaceae</taxon>
        <taxon>Rubrivivax</taxon>
    </lineage>
</organism>
<comment type="caution">
    <text evidence="1">The sequence shown here is derived from an EMBL/GenBank/DDBJ whole genome shotgun (WGS) entry which is preliminary data.</text>
</comment>
<reference evidence="1" key="2">
    <citation type="journal article" date="2020" name="Microorganisms">
        <title>Osmotic Adaptation and Compatible Solute Biosynthesis of Phototrophic Bacteria as Revealed from Genome Analyses.</title>
        <authorList>
            <person name="Imhoff J.F."/>
            <person name="Rahn T."/>
            <person name="Kunzel S."/>
            <person name="Keller A."/>
            <person name="Neulinger S.C."/>
        </authorList>
    </citation>
    <scope>NUCLEOTIDE SEQUENCE</scope>
    <source>
        <strain evidence="1">IM 151</strain>
    </source>
</reference>
<dbReference type="Proteomes" id="UP001041814">
    <property type="component" value="Unassembled WGS sequence"/>
</dbReference>
<reference evidence="1" key="1">
    <citation type="submission" date="2017-08" db="EMBL/GenBank/DDBJ databases">
        <authorList>
            <person name="Imhoff J.F."/>
            <person name="Rahn T."/>
            <person name="Kuenzel S."/>
            <person name="Neulinger S.C."/>
        </authorList>
    </citation>
    <scope>NUCLEOTIDE SEQUENCE</scope>
    <source>
        <strain evidence="1">IM 151</strain>
    </source>
</reference>